<dbReference type="RefSeq" id="WP_137908594.1">
    <property type="nucleotide sequence ID" value="NZ_BJCF01000032.1"/>
</dbReference>
<sequence length="130" mass="15001">MDWLERVAEIRKICNVPAPARNVAIARVWVDETFSELFAFSGKLLREGAVGLPNQPMFQAFDVGGHRRDLDSEYKILEAIAEKYTNNREVKGKIELFTERESCDSCEYVMKQFRQTFPNIQLNVYHGNIA</sequence>
<dbReference type="AlphaFoldDB" id="A0A480ALY2"/>
<dbReference type="InterPro" id="IPR032721">
    <property type="entry name" value="Toxin-deaminase"/>
</dbReference>
<dbReference type="Proteomes" id="UP000299367">
    <property type="component" value="Unassembled WGS sequence"/>
</dbReference>
<organism evidence="1 2">
    <name type="scientific">Dolichospermum planctonicum</name>
    <dbReference type="NCBI Taxonomy" id="136072"/>
    <lineage>
        <taxon>Bacteria</taxon>
        <taxon>Bacillati</taxon>
        <taxon>Cyanobacteriota</taxon>
        <taxon>Cyanophyceae</taxon>
        <taxon>Nostocales</taxon>
        <taxon>Aphanizomenonaceae</taxon>
        <taxon>Dolichospermum</taxon>
    </lineage>
</organism>
<dbReference type="EMBL" id="BJCF01000032">
    <property type="protein sequence ID" value="GCL43074.1"/>
    <property type="molecule type" value="Genomic_DNA"/>
</dbReference>
<protein>
    <submittedName>
        <fullName evidence="1">Uncharacterized protein</fullName>
    </submittedName>
</protein>
<comment type="caution">
    <text evidence="1">The sequence shown here is derived from an EMBL/GenBank/DDBJ whole genome shotgun (WGS) entry which is preliminary data.</text>
</comment>
<gene>
    <name evidence="1" type="ORF">NIES80_27850</name>
</gene>
<name>A0A480ALY2_9CYAN</name>
<proteinExistence type="predicted"/>
<dbReference type="OrthoDB" id="4038688at2"/>
<dbReference type="Pfam" id="PF14424">
    <property type="entry name" value="Toxin-deaminase"/>
    <property type="match status" value="1"/>
</dbReference>
<reference evidence="2" key="1">
    <citation type="submission" date="2019-02" db="EMBL/GenBank/DDBJ databases">
        <title>Draft genome sequence of Dolichospermum planctonicum NIES-80.</title>
        <authorList>
            <person name="Yamaguchi H."/>
            <person name="Suzuki S."/>
            <person name="Kawachi M."/>
        </authorList>
    </citation>
    <scope>NUCLEOTIDE SEQUENCE [LARGE SCALE GENOMIC DNA]</scope>
    <source>
        <strain evidence="2">NIES-80</strain>
    </source>
</reference>
<accession>A0A480ALY2</accession>
<evidence type="ECO:0000313" key="2">
    <source>
        <dbReference type="Proteomes" id="UP000299367"/>
    </source>
</evidence>
<evidence type="ECO:0000313" key="1">
    <source>
        <dbReference type="EMBL" id="GCL43074.1"/>
    </source>
</evidence>